<dbReference type="OrthoDB" id="550575at2759"/>
<dbReference type="InParanoid" id="A0A2P5AXU4"/>
<sequence length="101" mass="11707">MKRKRLVSRCQCLHHHIHDDGDDDSDNIVTTSSGVGRRWEELDSNLLTLIFIRIPPHQITTSQLQCVCKSWLSVLTDPFFATMIIMHVLANIDYNMQGQHY</sequence>
<reference evidence="2" key="1">
    <citation type="submission" date="2016-06" db="EMBL/GenBank/DDBJ databases">
        <title>Parallel loss of symbiosis genes in relatives of nitrogen-fixing non-legume Parasponia.</title>
        <authorList>
            <person name="Van Velzen R."/>
            <person name="Holmer R."/>
            <person name="Bu F."/>
            <person name="Rutten L."/>
            <person name="Van Zeijl A."/>
            <person name="Liu W."/>
            <person name="Santuari L."/>
            <person name="Cao Q."/>
            <person name="Sharma T."/>
            <person name="Shen D."/>
            <person name="Roswanjaya Y."/>
            <person name="Wardhani T."/>
            <person name="Kalhor M.S."/>
            <person name="Jansen J."/>
            <person name="Van den Hoogen J."/>
            <person name="Gungor B."/>
            <person name="Hartog M."/>
            <person name="Hontelez J."/>
            <person name="Verver J."/>
            <person name="Yang W.-C."/>
            <person name="Schijlen E."/>
            <person name="Repin R."/>
            <person name="Schilthuizen M."/>
            <person name="Schranz E."/>
            <person name="Heidstra R."/>
            <person name="Miyata K."/>
            <person name="Fedorova E."/>
            <person name="Kohlen W."/>
            <person name="Bisseling T."/>
            <person name="Smit S."/>
            <person name="Geurts R."/>
        </authorList>
    </citation>
    <scope>NUCLEOTIDE SEQUENCE [LARGE SCALE GENOMIC DNA]</scope>
    <source>
        <strain evidence="2">cv. RG33-2</strain>
    </source>
</reference>
<comment type="caution">
    <text evidence="1">The sequence shown here is derived from an EMBL/GenBank/DDBJ whole genome shotgun (WGS) entry which is preliminary data.</text>
</comment>
<dbReference type="InterPro" id="IPR036047">
    <property type="entry name" value="F-box-like_dom_sf"/>
</dbReference>
<dbReference type="SUPFAM" id="SSF81383">
    <property type="entry name" value="F-box domain"/>
    <property type="match status" value="1"/>
</dbReference>
<gene>
    <name evidence="1" type="ORF">TorRG33x02_338220</name>
</gene>
<evidence type="ECO:0000313" key="1">
    <source>
        <dbReference type="EMBL" id="PON41380.1"/>
    </source>
</evidence>
<name>A0A2P5AXU4_TREOI</name>
<dbReference type="EMBL" id="JXTC01000662">
    <property type="protein sequence ID" value="PON41380.1"/>
    <property type="molecule type" value="Genomic_DNA"/>
</dbReference>
<proteinExistence type="predicted"/>
<evidence type="ECO:0000313" key="2">
    <source>
        <dbReference type="Proteomes" id="UP000237000"/>
    </source>
</evidence>
<protein>
    <submittedName>
        <fullName evidence="1">F-box domain containing protein</fullName>
    </submittedName>
</protein>
<dbReference type="Proteomes" id="UP000237000">
    <property type="component" value="Unassembled WGS sequence"/>
</dbReference>
<organism evidence="1 2">
    <name type="scientific">Trema orientale</name>
    <name type="common">Charcoal tree</name>
    <name type="synonym">Celtis orientalis</name>
    <dbReference type="NCBI Taxonomy" id="63057"/>
    <lineage>
        <taxon>Eukaryota</taxon>
        <taxon>Viridiplantae</taxon>
        <taxon>Streptophyta</taxon>
        <taxon>Embryophyta</taxon>
        <taxon>Tracheophyta</taxon>
        <taxon>Spermatophyta</taxon>
        <taxon>Magnoliopsida</taxon>
        <taxon>eudicotyledons</taxon>
        <taxon>Gunneridae</taxon>
        <taxon>Pentapetalae</taxon>
        <taxon>rosids</taxon>
        <taxon>fabids</taxon>
        <taxon>Rosales</taxon>
        <taxon>Cannabaceae</taxon>
        <taxon>Trema</taxon>
    </lineage>
</organism>
<keyword evidence="2" id="KW-1185">Reference proteome</keyword>
<dbReference type="AlphaFoldDB" id="A0A2P5AXU4"/>
<accession>A0A2P5AXU4</accession>